<evidence type="ECO:0000313" key="2">
    <source>
        <dbReference type="EMBL" id="MBE9376422.1"/>
    </source>
</evidence>
<keyword evidence="3" id="KW-1185">Reference proteome</keyword>
<comment type="caution">
    <text evidence="2">The sequence shown here is derived from an EMBL/GenBank/DDBJ whole genome shotgun (WGS) entry which is preliminary data.</text>
</comment>
<dbReference type="Pfam" id="PF05908">
    <property type="entry name" value="Gamma_PGA_hydro"/>
    <property type="match status" value="1"/>
</dbReference>
<name>A0A929BFB9_9PSEU</name>
<sequence length="217" mass="22508">MIVRTATAAVAALLAIPVAPAAGDTYADFAELAANETEGVDFRRSARAGATDVAHIAVHGGGIEPPTSELAERAARSGGHAFAAFEGIKPSGNSVLHITSTRFDEPRTLDVVGGSTRTVSWHGAAGDRPATYVGGRDADLRDAVREELRAGGFHAPDTVPDGLEGESPANITNRNARGEGVQLEITSAQREAFTRGGVPTDAFGAYVAAVERAVHRR</sequence>
<dbReference type="RefSeq" id="WP_193930072.1">
    <property type="nucleotide sequence ID" value="NZ_JADEYC010000042.1"/>
</dbReference>
<accession>A0A929BFB9</accession>
<protein>
    <submittedName>
        <fullName evidence="2">Poly-gamma-glutamate hydrolase family protein</fullName>
    </submittedName>
</protein>
<gene>
    <name evidence="2" type="ORF">IQ251_18375</name>
</gene>
<feature type="chain" id="PRO_5036768807" evidence="1">
    <location>
        <begin position="22"/>
        <end position="217"/>
    </location>
</feature>
<dbReference type="Gene3D" id="3.40.630.100">
    <property type="entry name" value="Poly-gamma-glutamate hydrolase, zinc-binding motif"/>
    <property type="match status" value="1"/>
</dbReference>
<evidence type="ECO:0000313" key="3">
    <source>
        <dbReference type="Proteomes" id="UP000598360"/>
    </source>
</evidence>
<dbReference type="GO" id="GO:0016787">
    <property type="term" value="F:hydrolase activity"/>
    <property type="evidence" value="ECO:0007669"/>
    <property type="project" value="UniProtKB-KW"/>
</dbReference>
<dbReference type="InterPro" id="IPR008585">
    <property type="entry name" value="Gamma_PGA_hydro"/>
</dbReference>
<dbReference type="InterPro" id="IPR038128">
    <property type="entry name" value="Gamma_PGA_hydro_sf"/>
</dbReference>
<keyword evidence="2" id="KW-0378">Hydrolase</keyword>
<evidence type="ECO:0000256" key="1">
    <source>
        <dbReference type="SAM" id="SignalP"/>
    </source>
</evidence>
<keyword evidence="1" id="KW-0732">Signal</keyword>
<reference evidence="2" key="1">
    <citation type="submission" date="2020-10" db="EMBL/GenBank/DDBJ databases">
        <title>Diversity and distribution of actinomycetes associated with coral in the coast of Hainan.</title>
        <authorList>
            <person name="Li F."/>
        </authorList>
    </citation>
    <scope>NUCLEOTIDE SEQUENCE</scope>
    <source>
        <strain evidence="2">HNM0983</strain>
    </source>
</reference>
<proteinExistence type="predicted"/>
<dbReference type="EMBL" id="JADEYC010000042">
    <property type="protein sequence ID" value="MBE9376422.1"/>
    <property type="molecule type" value="Genomic_DNA"/>
</dbReference>
<dbReference type="AlphaFoldDB" id="A0A929BFB9"/>
<dbReference type="Proteomes" id="UP000598360">
    <property type="component" value="Unassembled WGS sequence"/>
</dbReference>
<feature type="signal peptide" evidence="1">
    <location>
        <begin position="1"/>
        <end position="21"/>
    </location>
</feature>
<organism evidence="2 3">
    <name type="scientific">Saccharopolyspora montiporae</name>
    <dbReference type="NCBI Taxonomy" id="2781240"/>
    <lineage>
        <taxon>Bacteria</taxon>
        <taxon>Bacillati</taxon>
        <taxon>Actinomycetota</taxon>
        <taxon>Actinomycetes</taxon>
        <taxon>Pseudonocardiales</taxon>
        <taxon>Pseudonocardiaceae</taxon>
        <taxon>Saccharopolyspora</taxon>
    </lineage>
</organism>